<dbReference type="KEGG" id="bhc:JFL75_05430"/>
<name>A0A7T7XQ00_9SPIR</name>
<dbReference type="Proteomes" id="UP000595917">
    <property type="component" value="Chromosome"/>
</dbReference>
<dbReference type="AlphaFoldDB" id="A0A7T7XQ00"/>
<dbReference type="RefSeq" id="WP_215627664.1">
    <property type="nucleotide sequence ID" value="NZ_CP067089.2"/>
</dbReference>
<proteinExistence type="predicted"/>
<reference evidence="1" key="1">
    <citation type="submission" date="2021-01" db="EMBL/GenBank/DDBJ databases">
        <title>Description of Breznakiella homolactica.</title>
        <authorList>
            <person name="Song Y."/>
            <person name="Brune A."/>
        </authorList>
    </citation>
    <scope>NUCLEOTIDE SEQUENCE</scope>
    <source>
        <strain evidence="1">RmG30</strain>
    </source>
</reference>
<gene>
    <name evidence="1" type="ORF">JFL75_05430</name>
</gene>
<protein>
    <recommendedName>
        <fullName evidence="3">HEAT repeat domain-containing protein</fullName>
    </recommendedName>
</protein>
<sequence length="287" mass="33524">MSIFVHLTEERNKNKIIQNGIKTSKIHYENIPKGVFCMPVINDFYATHQWLREIKQYNSGNEIIAVYFRIPDDDEVYYGKYTEKMIMGLSKEAHKTFLSLEDKMGFQTIIERKISSKEIIRIKNLPQVIGWRHYPKSHERKRCLCPACLLKGSYKSTALKELEQESLFKELIKATDNDKIKSILWKIDDLGLRGEIGSKEEKLINEYLNSNDDGIRTAAINCLTTLYRGNYKDKFLEIIYGKDSIDVIETAIDSLIRIYNDTIVEEIDLSKCNEETIRLINEYKDLD</sequence>
<dbReference type="EMBL" id="CP067089">
    <property type="protein sequence ID" value="QQO10360.1"/>
    <property type="molecule type" value="Genomic_DNA"/>
</dbReference>
<accession>A0A7T7XQ00</accession>
<evidence type="ECO:0000313" key="2">
    <source>
        <dbReference type="Proteomes" id="UP000595917"/>
    </source>
</evidence>
<evidence type="ECO:0008006" key="3">
    <source>
        <dbReference type="Google" id="ProtNLM"/>
    </source>
</evidence>
<keyword evidence="2" id="KW-1185">Reference proteome</keyword>
<organism evidence="1 2">
    <name type="scientific">Breznakiella homolactica</name>
    <dbReference type="NCBI Taxonomy" id="2798577"/>
    <lineage>
        <taxon>Bacteria</taxon>
        <taxon>Pseudomonadati</taxon>
        <taxon>Spirochaetota</taxon>
        <taxon>Spirochaetia</taxon>
        <taxon>Spirochaetales</taxon>
        <taxon>Breznakiellaceae</taxon>
        <taxon>Breznakiella</taxon>
    </lineage>
</organism>
<evidence type="ECO:0000313" key="1">
    <source>
        <dbReference type="EMBL" id="QQO10360.1"/>
    </source>
</evidence>